<accession>A0ACC0WXL4</accession>
<gene>
    <name evidence="1" type="ORF">PsorP6_002542</name>
</gene>
<name>A0ACC0WXL4_9STRA</name>
<sequence length="110" mass="12251">MTGAYVDSMPPLEAMCAVAQFPVTGGAFFLPRAVAAVPEALAQMVFPEVEQNLEAFQRGEFEQDVAGVAFLSALRTMRRISLEDDAQIRRSYPQHPMFLHQLFQTPLYTA</sequence>
<proteinExistence type="predicted"/>
<organism evidence="1 2">
    <name type="scientific">Peronosclerospora sorghi</name>
    <dbReference type="NCBI Taxonomy" id="230839"/>
    <lineage>
        <taxon>Eukaryota</taxon>
        <taxon>Sar</taxon>
        <taxon>Stramenopiles</taxon>
        <taxon>Oomycota</taxon>
        <taxon>Peronosporomycetes</taxon>
        <taxon>Peronosporales</taxon>
        <taxon>Peronosporaceae</taxon>
        <taxon>Peronosclerospora</taxon>
    </lineage>
</organism>
<evidence type="ECO:0000313" key="1">
    <source>
        <dbReference type="EMBL" id="KAI9922804.1"/>
    </source>
</evidence>
<reference evidence="1 2" key="1">
    <citation type="journal article" date="2022" name="bioRxiv">
        <title>The genome of the oomycete Peronosclerospora sorghi, a cosmopolitan pathogen of maize and sorghum, is inflated with dispersed pseudogenes.</title>
        <authorList>
            <person name="Fletcher K."/>
            <person name="Martin F."/>
            <person name="Isakeit T."/>
            <person name="Cavanaugh K."/>
            <person name="Magill C."/>
            <person name="Michelmore R."/>
        </authorList>
    </citation>
    <scope>NUCLEOTIDE SEQUENCE [LARGE SCALE GENOMIC DNA]</scope>
    <source>
        <strain evidence="1">P6</strain>
    </source>
</reference>
<dbReference type="Proteomes" id="UP001163321">
    <property type="component" value="Chromosome 1"/>
</dbReference>
<dbReference type="EMBL" id="CM047580">
    <property type="protein sequence ID" value="KAI9922804.1"/>
    <property type="molecule type" value="Genomic_DNA"/>
</dbReference>
<protein>
    <submittedName>
        <fullName evidence="1">Uncharacterized protein</fullName>
    </submittedName>
</protein>
<comment type="caution">
    <text evidence="1">The sequence shown here is derived from an EMBL/GenBank/DDBJ whole genome shotgun (WGS) entry which is preliminary data.</text>
</comment>
<keyword evidence="2" id="KW-1185">Reference proteome</keyword>
<evidence type="ECO:0000313" key="2">
    <source>
        <dbReference type="Proteomes" id="UP001163321"/>
    </source>
</evidence>